<evidence type="ECO:0000313" key="3">
    <source>
        <dbReference type="EMBL" id="CAF4348102.1"/>
    </source>
</evidence>
<dbReference type="Proteomes" id="UP000663823">
    <property type="component" value="Unassembled WGS sequence"/>
</dbReference>
<dbReference type="Proteomes" id="UP000663874">
    <property type="component" value="Unassembled WGS sequence"/>
</dbReference>
<gene>
    <name evidence="3" type="ORF">FNK824_LOCUS42243</name>
    <name evidence="2" type="ORF">OTI717_LOCUS41331</name>
</gene>
<dbReference type="AlphaFoldDB" id="A0A820GJI2"/>
<comment type="caution">
    <text evidence="2">The sequence shown here is derived from an EMBL/GenBank/DDBJ whole genome shotgun (WGS) entry which is preliminary data.</text>
</comment>
<organism evidence="2 4">
    <name type="scientific">Rotaria sordida</name>
    <dbReference type="NCBI Taxonomy" id="392033"/>
    <lineage>
        <taxon>Eukaryota</taxon>
        <taxon>Metazoa</taxon>
        <taxon>Spiralia</taxon>
        <taxon>Gnathifera</taxon>
        <taxon>Rotifera</taxon>
        <taxon>Eurotatoria</taxon>
        <taxon>Bdelloidea</taxon>
        <taxon>Philodinida</taxon>
        <taxon>Philodinidae</taxon>
        <taxon>Rotaria</taxon>
    </lineage>
</organism>
<evidence type="ECO:0000256" key="1">
    <source>
        <dbReference type="SAM" id="MobiDB-lite"/>
    </source>
</evidence>
<reference evidence="2" key="1">
    <citation type="submission" date="2021-02" db="EMBL/GenBank/DDBJ databases">
        <authorList>
            <person name="Nowell W R."/>
        </authorList>
    </citation>
    <scope>NUCLEOTIDE SEQUENCE</scope>
</reference>
<sequence>MSSGNSEFMRRLDNFVPPTD</sequence>
<feature type="region of interest" description="Disordered" evidence="1">
    <location>
        <begin position="1"/>
        <end position="20"/>
    </location>
</feature>
<proteinExistence type="predicted"/>
<name>A0A820GJI2_9BILA</name>
<accession>A0A820GJI2</accession>
<evidence type="ECO:0000313" key="2">
    <source>
        <dbReference type="EMBL" id="CAF4278148.1"/>
    </source>
</evidence>
<dbReference type="EMBL" id="CAJOBE010048085">
    <property type="protein sequence ID" value="CAF4348102.1"/>
    <property type="molecule type" value="Genomic_DNA"/>
</dbReference>
<feature type="non-terminal residue" evidence="2">
    <location>
        <position position="20"/>
    </location>
</feature>
<protein>
    <submittedName>
        <fullName evidence="2">Uncharacterized protein</fullName>
    </submittedName>
</protein>
<evidence type="ECO:0000313" key="4">
    <source>
        <dbReference type="Proteomes" id="UP000663823"/>
    </source>
</evidence>
<dbReference type="EMBL" id="CAJOAX010040101">
    <property type="protein sequence ID" value="CAF4278148.1"/>
    <property type="molecule type" value="Genomic_DNA"/>
</dbReference>